<keyword evidence="5 8" id="KW-0732">Signal</keyword>
<feature type="signal peptide" evidence="8">
    <location>
        <begin position="1"/>
        <end position="28"/>
    </location>
</feature>
<keyword evidence="4" id="KW-0372">Hormone</keyword>
<dbReference type="Pfam" id="PF05498">
    <property type="entry name" value="RALF"/>
    <property type="match status" value="1"/>
</dbReference>
<dbReference type="AlphaFoldDB" id="A0A8T2BCG9"/>
<dbReference type="EMBL" id="JAEFBK010000007">
    <property type="protein sequence ID" value="KAG7585007.1"/>
    <property type="molecule type" value="Genomic_DNA"/>
</dbReference>
<comment type="caution">
    <text evidence="9">The sequence shown here is derived from an EMBL/GenBank/DDBJ whole genome shotgun (WGS) entry which is preliminary data.</text>
</comment>
<keyword evidence="3" id="KW-0964">Secreted</keyword>
<dbReference type="Proteomes" id="UP000694240">
    <property type="component" value="Chromosome 7"/>
</dbReference>
<evidence type="ECO:0000256" key="7">
    <source>
        <dbReference type="ARBA" id="ARBA00037228"/>
    </source>
</evidence>
<evidence type="ECO:0000256" key="5">
    <source>
        <dbReference type="ARBA" id="ARBA00022729"/>
    </source>
</evidence>
<accession>A0A8T2BCG9</accession>
<evidence type="ECO:0000256" key="8">
    <source>
        <dbReference type="SAM" id="SignalP"/>
    </source>
</evidence>
<sequence length="81" mass="9027">MGMSKSVKVILSLALVVFLALAATKTEAKVIDYRDLYRGDHSRNCDRANPASCKKQEANPYRRGCEKSLRCRGGTPDNPKR</sequence>
<proteinExistence type="inferred from homology"/>
<protein>
    <submittedName>
        <fullName evidence="9">Rapid ALkalinization Factor</fullName>
    </submittedName>
</protein>
<comment type="function">
    <text evidence="7">Cell signaling peptide that may regulate plant stress, growth, and development. Mediates a rapid alkalinization of extracellular space by mediating a transient increase in the cytoplasmic Ca(2+) concentration leading to a calcium-dependent signaling events through a cell surface receptor and a concomitant activation of some intracellular mitogen-activated protein kinases.</text>
</comment>
<evidence type="ECO:0000256" key="2">
    <source>
        <dbReference type="ARBA" id="ARBA00009178"/>
    </source>
</evidence>
<evidence type="ECO:0000313" key="10">
    <source>
        <dbReference type="Proteomes" id="UP000694240"/>
    </source>
</evidence>
<evidence type="ECO:0000256" key="3">
    <source>
        <dbReference type="ARBA" id="ARBA00022525"/>
    </source>
</evidence>
<dbReference type="PANTHER" id="PTHR34270">
    <property type="entry name" value="PROTEIN RALF-LIKE 15-RELATED"/>
    <property type="match status" value="1"/>
</dbReference>
<evidence type="ECO:0000256" key="4">
    <source>
        <dbReference type="ARBA" id="ARBA00022702"/>
    </source>
</evidence>
<comment type="subcellular location">
    <subcellularLocation>
        <location evidence="1">Secreted</location>
    </subcellularLocation>
</comment>
<reference evidence="9 10" key="1">
    <citation type="submission" date="2020-12" db="EMBL/GenBank/DDBJ databases">
        <title>Concerted genomic and epigenomic changes stabilize Arabidopsis allopolyploids.</title>
        <authorList>
            <person name="Chen Z."/>
        </authorList>
    </citation>
    <scope>NUCLEOTIDE SEQUENCE [LARGE SCALE GENOMIC DNA]</scope>
    <source>
        <strain evidence="9">Allo738</strain>
        <tissue evidence="9">Leaf</tissue>
    </source>
</reference>
<evidence type="ECO:0000313" key="9">
    <source>
        <dbReference type="EMBL" id="KAG7585007.1"/>
    </source>
</evidence>
<dbReference type="GO" id="GO:0005576">
    <property type="term" value="C:extracellular region"/>
    <property type="evidence" value="ECO:0007669"/>
    <property type="project" value="UniProtKB-SubCell"/>
</dbReference>
<dbReference type="InterPro" id="IPR008801">
    <property type="entry name" value="RALF"/>
</dbReference>
<name>A0A8T2BCG9_9BRAS</name>
<evidence type="ECO:0000256" key="6">
    <source>
        <dbReference type="ARBA" id="ARBA00023157"/>
    </source>
</evidence>
<dbReference type="PANTHER" id="PTHR34270:SF12">
    <property type="entry name" value="PROTEIN RALF-LIKE 15-RELATED"/>
    <property type="match status" value="1"/>
</dbReference>
<keyword evidence="6" id="KW-1015">Disulfide bond</keyword>
<dbReference type="GO" id="GO:0040008">
    <property type="term" value="P:regulation of growth"/>
    <property type="evidence" value="ECO:0007669"/>
    <property type="project" value="UniProtKB-ARBA"/>
</dbReference>
<comment type="similarity">
    <text evidence="2">Belongs to the plant rapid alkalinization factor (RALF) family.</text>
</comment>
<keyword evidence="10" id="KW-1185">Reference proteome</keyword>
<feature type="chain" id="PRO_5035932325" evidence="8">
    <location>
        <begin position="29"/>
        <end position="81"/>
    </location>
</feature>
<evidence type="ECO:0000256" key="1">
    <source>
        <dbReference type="ARBA" id="ARBA00004613"/>
    </source>
</evidence>
<dbReference type="GO" id="GO:0005179">
    <property type="term" value="F:hormone activity"/>
    <property type="evidence" value="ECO:0007669"/>
    <property type="project" value="UniProtKB-KW"/>
</dbReference>
<organism evidence="9 10">
    <name type="scientific">Arabidopsis thaliana x Arabidopsis arenosa</name>
    <dbReference type="NCBI Taxonomy" id="1240361"/>
    <lineage>
        <taxon>Eukaryota</taxon>
        <taxon>Viridiplantae</taxon>
        <taxon>Streptophyta</taxon>
        <taxon>Embryophyta</taxon>
        <taxon>Tracheophyta</taxon>
        <taxon>Spermatophyta</taxon>
        <taxon>Magnoliopsida</taxon>
        <taxon>eudicotyledons</taxon>
        <taxon>Gunneridae</taxon>
        <taxon>Pentapetalae</taxon>
        <taxon>rosids</taxon>
        <taxon>malvids</taxon>
        <taxon>Brassicales</taxon>
        <taxon>Brassicaceae</taxon>
        <taxon>Camelineae</taxon>
        <taxon>Arabidopsis</taxon>
    </lineage>
</organism>
<gene>
    <name evidence="9" type="ORF">ISN45_Aa02g003860</name>
</gene>